<dbReference type="PANTHER" id="PTHR35011">
    <property type="entry name" value="2,3-DIKETO-L-GULONATE TRAP TRANSPORTER SMALL PERMEASE PROTEIN YIAM"/>
    <property type="match status" value="1"/>
</dbReference>
<feature type="transmembrane region" description="Helical" evidence="9">
    <location>
        <begin position="99"/>
        <end position="120"/>
    </location>
</feature>
<feature type="region of interest" description="Disordered" evidence="10">
    <location>
        <begin position="193"/>
        <end position="212"/>
    </location>
</feature>
<feature type="domain" description="Tripartite ATP-independent periplasmic transporters DctQ component" evidence="11">
    <location>
        <begin position="38"/>
        <end position="165"/>
    </location>
</feature>
<keyword evidence="5 9" id="KW-0812">Transmembrane</keyword>
<feature type="transmembrane region" description="Helical" evidence="9">
    <location>
        <begin position="140"/>
        <end position="164"/>
    </location>
</feature>
<dbReference type="GO" id="GO:0022857">
    <property type="term" value="F:transmembrane transporter activity"/>
    <property type="evidence" value="ECO:0007669"/>
    <property type="project" value="UniProtKB-UniRule"/>
</dbReference>
<comment type="subunit">
    <text evidence="9">The complex comprises the extracytoplasmic solute receptor protein and the two transmembrane proteins.</text>
</comment>
<dbReference type="Proteomes" id="UP000245212">
    <property type="component" value="Unassembled WGS sequence"/>
</dbReference>
<accession>A0A2V1JUD0</accession>
<evidence type="ECO:0000256" key="6">
    <source>
        <dbReference type="ARBA" id="ARBA00022989"/>
    </source>
</evidence>
<comment type="subcellular location">
    <subcellularLocation>
        <location evidence="1 9">Cell inner membrane</location>
        <topology evidence="1 9">Multi-pass membrane protein</topology>
    </subcellularLocation>
</comment>
<evidence type="ECO:0000256" key="1">
    <source>
        <dbReference type="ARBA" id="ARBA00004429"/>
    </source>
</evidence>
<keyword evidence="13" id="KW-1185">Reference proteome</keyword>
<keyword evidence="7 9" id="KW-0472">Membrane</keyword>
<evidence type="ECO:0000256" key="10">
    <source>
        <dbReference type="SAM" id="MobiDB-lite"/>
    </source>
</evidence>
<dbReference type="AlphaFoldDB" id="A0A2V1JUD0"/>
<dbReference type="EMBL" id="QETA01000007">
    <property type="protein sequence ID" value="PWF21589.1"/>
    <property type="molecule type" value="Genomic_DNA"/>
</dbReference>
<feature type="transmembrane region" description="Helical" evidence="9">
    <location>
        <begin position="21"/>
        <end position="40"/>
    </location>
</feature>
<dbReference type="RefSeq" id="WP_109062932.1">
    <property type="nucleotide sequence ID" value="NZ_QETA01000007.1"/>
</dbReference>
<keyword evidence="3" id="KW-1003">Cell membrane</keyword>
<evidence type="ECO:0000259" key="11">
    <source>
        <dbReference type="Pfam" id="PF04290"/>
    </source>
</evidence>
<protein>
    <recommendedName>
        <fullName evidence="9">TRAP transporter small permease protein</fullName>
    </recommendedName>
</protein>
<name>A0A2V1JUD0_9BURK</name>
<proteinExistence type="inferred from homology"/>
<keyword evidence="6 9" id="KW-1133">Transmembrane helix</keyword>
<evidence type="ECO:0000256" key="7">
    <source>
        <dbReference type="ARBA" id="ARBA00023136"/>
    </source>
</evidence>
<reference evidence="13" key="1">
    <citation type="submission" date="2018-05" db="EMBL/GenBank/DDBJ databases">
        <authorList>
            <person name="Li Y."/>
        </authorList>
    </citation>
    <scope>NUCLEOTIDE SEQUENCE [LARGE SCALE GENOMIC DNA]</scope>
    <source>
        <strain evidence="13">3d-2-2</strain>
    </source>
</reference>
<sequence length="212" mass="23275">MTHSIDRFQWISALLHQANRLSRLTVWLAGAMTLLSALYVAADVVVRKLFGTNLGGSDELSGYAFAISISWALSFVALNRANIRIDALYQLLPVRICAFLDWLSLVGLGIFIAYLTRYAIDVAALSWSNGSTANSTMATPLWIPQFMWVAGLVWLCVVLGLMLLRSSLALVTGDLRTVQALCGMRSTREEAEEEAEAGKRMVHGEAQHGDAR</sequence>
<keyword evidence="2 9" id="KW-0813">Transport</keyword>
<evidence type="ECO:0000313" key="12">
    <source>
        <dbReference type="EMBL" id="PWF21589.1"/>
    </source>
</evidence>
<keyword evidence="4 9" id="KW-0997">Cell inner membrane</keyword>
<evidence type="ECO:0000256" key="9">
    <source>
        <dbReference type="RuleBase" id="RU369079"/>
    </source>
</evidence>
<dbReference type="PANTHER" id="PTHR35011:SF10">
    <property type="entry name" value="TRAP TRANSPORTER SMALL PERMEASE PROTEIN"/>
    <property type="match status" value="1"/>
</dbReference>
<dbReference type="Pfam" id="PF04290">
    <property type="entry name" value="DctQ"/>
    <property type="match status" value="1"/>
</dbReference>
<evidence type="ECO:0000256" key="4">
    <source>
        <dbReference type="ARBA" id="ARBA00022519"/>
    </source>
</evidence>
<evidence type="ECO:0000256" key="5">
    <source>
        <dbReference type="ARBA" id="ARBA00022692"/>
    </source>
</evidence>
<comment type="similarity">
    <text evidence="8 9">Belongs to the TRAP transporter small permease family.</text>
</comment>
<comment type="function">
    <text evidence="9">Part of the tripartite ATP-independent periplasmic (TRAP) transport system.</text>
</comment>
<evidence type="ECO:0000256" key="3">
    <source>
        <dbReference type="ARBA" id="ARBA00022475"/>
    </source>
</evidence>
<gene>
    <name evidence="12" type="ORF">DD235_14205</name>
</gene>
<dbReference type="GO" id="GO:0005886">
    <property type="term" value="C:plasma membrane"/>
    <property type="evidence" value="ECO:0007669"/>
    <property type="project" value="UniProtKB-SubCell"/>
</dbReference>
<dbReference type="InterPro" id="IPR055348">
    <property type="entry name" value="DctQ"/>
</dbReference>
<organism evidence="12 13">
    <name type="scientific">Corticimicrobacter populi</name>
    <dbReference type="NCBI Taxonomy" id="2175229"/>
    <lineage>
        <taxon>Bacteria</taxon>
        <taxon>Pseudomonadati</taxon>
        <taxon>Pseudomonadota</taxon>
        <taxon>Betaproteobacteria</taxon>
        <taxon>Burkholderiales</taxon>
        <taxon>Alcaligenaceae</taxon>
        <taxon>Corticimicrobacter</taxon>
    </lineage>
</organism>
<evidence type="ECO:0000256" key="8">
    <source>
        <dbReference type="ARBA" id="ARBA00038436"/>
    </source>
</evidence>
<evidence type="ECO:0000313" key="13">
    <source>
        <dbReference type="Proteomes" id="UP000245212"/>
    </source>
</evidence>
<dbReference type="GO" id="GO:0015740">
    <property type="term" value="P:C4-dicarboxylate transport"/>
    <property type="evidence" value="ECO:0007669"/>
    <property type="project" value="TreeGrafter"/>
</dbReference>
<evidence type="ECO:0000256" key="2">
    <source>
        <dbReference type="ARBA" id="ARBA00022448"/>
    </source>
</evidence>
<feature type="compositionally biased region" description="Basic and acidic residues" evidence="10">
    <location>
        <begin position="196"/>
        <end position="212"/>
    </location>
</feature>
<comment type="caution">
    <text evidence="12">The sequence shown here is derived from an EMBL/GenBank/DDBJ whole genome shotgun (WGS) entry which is preliminary data.</text>
</comment>
<feature type="transmembrane region" description="Helical" evidence="9">
    <location>
        <begin position="60"/>
        <end position="78"/>
    </location>
</feature>
<dbReference type="InterPro" id="IPR007387">
    <property type="entry name" value="TRAP_DctQ"/>
</dbReference>